<dbReference type="Pfam" id="PF10604">
    <property type="entry name" value="Polyketide_cyc2"/>
    <property type="match status" value="1"/>
</dbReference>
<evidence type="ECO:0000313" key="1">
    <source>
        <dbReference type="EMBL" id="GAW96812.1"/>
    </source>
</evidence>
<accession>A0ABQ0MWQ4</accession>
<dbReference type="EMBL" id="BDQM01000019">
    <property type="protein sequence ID" value="GAW96812.1"/>
    <property type="molecule type" value="Genomic_DNA"/>
</dbReference>
<reference evidence="1 2" key="1">
    <citation type="submission" date="2017-06" db="EMBL/GenBank/DDBJ databases">
        <title>Whole Genome Sequences of Colwellia marinimaniae MTCD1.</title>
        <authorList>
            <person name="Kusumoto H."/>
            <person name="Inoue M."/>
            <person name="Tanikawa K."/>
            <person name="Maeji H."/>
            <person name="Cameron J.H."/>
            <person name="Bartlett D.H."/>
        </authorList>
    </citation>
    <scope>NUCLEOTIDE SEQUENCE [LARGE SCALE GENOMIC DNA]</scope>
    <source>
        <strain evidence="1 2">MTCD1</strain>
    </source>
</reference>
<dbReference type="PANTHER" id="PTHR39332">
    <property type="entry name" value="BLL4707 PROTEIN"/>
    <property type="match status" value="1"/>
</dbReference>
<dbReference type="Proteomes" id="UP000197068">
    <property type="component" value="Unassembled WGS sequence"/>
</dbReference>
<dbReference type="InterPro" id="IPR019587">
    <property type="entry name" value="Polyketide_cyclase/dehydratase"/>
</dbReference>
<dbReference type="RefSeq" id="WP_057181055.1">
    <property type="nucleotide sequence ID" value="NZ_BDQM01000019.1"/>
</dbReference>
<evidence type="ECO:0000313" key="2">
    <source>
        <dbReference type="Proteomes" id="UP000197068"/>
    </source>
</evidence>
<keyword evidence="2" id="KW-1185">Reference proteome</keyword>
<gene>
    <name evidence="1" type="ORF">MTCD1_02435</name>
</gene>
<dbReference type="SUPFAM" id="SSF55961">
    <property type="entry name" value="Bet v1-like"/>
    <property type="match status" value="1"/>
</dbReference>
<dbReference type="PANTHER" id="PTHR39332:SF7">
    <property type="entry name" value="SRPBCC FAMILY PROTEIN"/>
    <property type="match status" value="1"/>
</dbReference>
<evidence type="ECO:0008006" key="3">
    <source>
        <dbReference type="Google" id="ProtNLM"/>
    </source>
</evidence>
<comment type="caution">
    <text evidence="1">The sequence shown here is derived from an EMBL/GenBank/DDBJ whole genome shotgun (WGS) entry which is preliminary data.</text>
</comment>
<dbReference type="CDD" id="cd07821">
    <property type="entry name" value="PYR_PYL_RCAR_like"/>
    <property type="match status" value="1"/>
</dbReference>
<dbReference type="InterPro" id="IPR023393">
    <property type="entry name" value="START-like_dom_sf"/>
</dbReference>
<organism evidence="1 2">
    <name type="scientific">Colwellia marinimaniae</name>
    <dbReference type="NCBI Taxonomy" id="1513592"/>
    <lineage>
        <taxon>Bacteria</taxon>
        <taxon>Pseudomonadati</taxon>
        <taxon>Pseudomonadota</taxon>
        <taxon>Gammaproteobacteria</taxon>
        <taxon>Alteromonadales</taxon>
        <taxon>Colwelliaceae</taxon>
        <taxon>Colwellia</taxon>
    </lineage>
</organism>
<protein>
    <recommendedName>
        <fullName evidence="3">Polyketide cyclase</fullName>
    </recommendedName>
</protein>
<dbReference type="Gene3D" id="3.30.530.20">
    <property type="match status" value="1"/>
</dbReference>
<sequence length="155" mass="16826">MINVSGTHQVNASSSTVWRIISEIDGIHKWHPKVLHSPLLSNNPTGEGSARKCEFHDGTSVVETVTGWKEGESISMVLTEMSMPMKSASTVMSVQATGVNSSTVTIEMSFEPKFGMLGHLMGLLVMRPMMKMVFKQVIKGLNTYIANGEIVDVGA</sequence>
<proteinExistence type="predicted"/>
<name>A0ABQ0MWQ4_9GAMM</name>